<evidence type="ECO:0000313" key="2">
    <source>
        <dbReference type="EMBL" id="GER83775.1"/>
    </source>
</evidence>
<keyword evidence="3" id="KW-1185">Reference proteome</keyword>
<dbReference type="InterPro" id="IPR052345">
    <property type="entry name" value="Rad_response_metalloprotease"/>
</dbReference>
<proteinExistence type="predicted"/>
<dbReference type="Proteomes" id="UP000334820">
    <property type="component" value="Unassembled WGS sequence"/>
</dbReference>
<accession>A0A5J4K8E7</accession>
<sequence length="253" mass="28465">MMISLPAWVTEEAAAFWRSVACAPTYPCDLAPIAGRAYPVAIFSLTRLSVERVERWLQQRGIAYCSSCAERPLHGCLIAVRGHGLIFVDRSDPPEEQRYTLAHELAHFLHDYLQPRQCAIRRLGPSILPVLDGERPPTFEERLNAILASCKLGFYLNLLPRTTEDMERISALLRAEREADRLALELLAPARRLLSQVDQQLQKGADPAERRHIARRLLVVTYGLPPAIAQGYATLLFPATTQRSIAHLLGFYD</sequence>
<dbReference type="InterPro" id="IPR010359">
    <property type="entry name" value="IrrE_HExxH"/>
</dbReference>
<dbReference type="EMBL" id="BKZV01000003">
    <property type="protein sequence ID" value="GER83775.1"/>
    <property type="molecule type" value="Genomic_DNA"/>
</dbReference>
<dbReference type="PANTHER" id="PTHR43236:SF2">
    <property type="entry name" value="BLL0069 PROTEIN"/>
    <property type="match status" value="1"/>
</dbReference>
<dbReference type="Pfam" id="PF06114">
    <property type="entry name" value="Peptidase_M78"/>
    <property type="match status" value="1"/>
</dbReference>
<organism evidence="2 3">
    <name type="scientific">Thermogemmatispora aurantia</name>
    <dbReference type="NCBI Taxonomy" id="2045279"/>
    <lineage>
        <taxon>Bacteria</taxon>
        <taxon>Bacillati</taxon>
        <taxon>Chloroflexota</taxon>
        <taxon>Ktedonobacteria</taxon>
        <taxon>Thermogemmatisporales</taxon>
        <taxon>Thermogemmatisporaceae</taxon>
        <taxon>Thermogemmatispora</taxon>
    </lineage>
</organism>
<evidence type="ECO:0000313" key="3">
    <source>
        <dbReference type="Proteomes" id="UP000334820"/>
    </source>
</evidence>
<dbReference type="PANTHER" id="PTHR43236">
    <property type="entry name" value="ANTITOXIN HIGA1"/>
    <property type="match status" value="1"/>
</dbReference>
<dbReference type="Gene3D" id="1.10.10.2910">
    <property type="match status" value="1"/>
</dbReference>
<protein>
    <recommendedName>
        <fullName evidence="1">IrrE N-terminal-like domain-containing protein</fullName>
    </recommendedName>
</protein>
<comment type="caution">
    <text evidence="2">The sequence shown here is derived from an EMBL/GenBank/DDBJ whole genome shotgun (WGS) entry which is preliminary data.</text>
</comment>
<feature type="domain" description="IrrE N-terminal-like" evidence="1">
    <location>
        <begin position="83"/>
        <end position="116"/>
    </location>
</feature>
<dbReference type="AlphaFoldDB" id="A0A5J4K8E7"/>
<evidence type="ECO:0000259" key="1">
    <source>
        <dbReference type="Pfam" id="PF06114"/>
    </source>
</evidence>
<reference evidence="2 3" key="1">
    <citation type="journal article" date="2019" name="Int. J. Syst. Evol. Microbiol.">
        <title>Thermogemmatispora aurantia sp. nov. and Thermogemmatispora argillosa sp. nov., within the class Ktedonobacteria, and emended description of the genus Thermogemmatispora.</title>
        <authorList>
            <person name="Zheng Y."/>
            <person name="Wang C.M."/>
            <person name="Sakai Y."/>
            <person name="Abe K."/>
            <person name="Yokota A."/>
            <person name="Yabe S."/>
        </authorList>
    </citation>
    <scope>NUCLEOTIDE SEQUENCE [LARGE SCALE GENOMIC DNA]</scope>
    <source>
        <strain evidence="2 3">A1-2</strain>
    </source>
</reference>
<dbReference type="RefSeq" id="WP_151728501.1">
    <property type="nucleotide sequence ID" value="NZ_BKZV01000003.1"/>
</dbReference>
<name>A0A5J4K8E7_9CHLR</name>
<gene>
    <name evidence="2" type="ORF">KTAU_24120</name>
</gene>